<keyword evidence="1" id="KW-0493">Microtubule</keyword>
<evidence type="ECO:0000313" key="8">
    <source>
        <dbReference type="EMBL" id="KAK9934422.1"/>
    </source>
</evidence>
<evidence type="ECO:0000256" key="3">
    <source>
        <dbReference type="ARBA" id="ARBA00022840"/>
    </source>
</evidence>
<dbReference type="GO" id="GO:0008017">
    <property type="term" value="F:microtubule binding"/>
    <property type="evidence" value="ECO:0007669"/>
    <property type="project" value="InterPro"/>
</dbReference>
<feature type="region of interest" description="Disordered" evidence="6">
    <location>
        <begin position="1"/>
        <end position="24"/>
    </location>
</feature>
<dbReference type="InterPro" id="IPR027417">
    <property type="entry name" value="P-loop_NTPase"/>
</dbReference>
<dbReference type="Gene3D" id="3.40.850.10">
    <property type="entry name" value="Kinesin motor domain"/>
    <property type="match status" value="1"/>
</dbReference>
<dbReference type="Proteomes" id="UP001457282">
    <property type="component" value="Unassembled WGS sequence"/>
</dbReference>
<comment type="caution">
    <text evidence="8">The sequence shown here is derived from an EMBL/GenBank/DDBJ whole genome shotgun (WGS) entry which is preliminary data.</text>
</comment>
<dbReference type="InterPro" id="IPR036961">
    <property type="entry name" value="Kinesin_motor_dom_sf"/>
</dbReference>
<evidence type="ECO:0000256" key="6">
    <source>
        <dbReference type="SAM" id="MobiDB-lite"/>
    </source>
</evidence>
<dbReference type="InterPro" id="IPR027640">
    <property type="entry name" value="Kinesin-like_fam"/>
</dbReference>
<keyword evidence="4" id="KW-0505">Motor protein</keyword>
<dbReference type="GO" id="GO:0003777">
    <property type="term" value="F:microtubule motor activity"/>
    <property type="evidence" value="ECO:0007669"/>
    <property type="project" value="InterPro"/>
</dbReference>
<evidence type="ECO:0000256" key="4">
    <source>
        <dbReference type="ARBA" id="ARBA00023175"/>
    </source>
</evidence>
<dbReference type="AlphaFoldDB" id="A0AAW1XCQ3"/>
<dbReference type="GO" id="GO:0007018">
    <property type="term" value="P:microtubule-based movement"/>
    <property type="evidence" value="ECO:0007669"/>
    <property type="project" value="InterPro"/>
</dbReference>
<name>A0AAW1XCQ3_RUBAR</name>
<dbReference type="InterPro" id="IPR001752">
    <property type="entry name" value="Kinesin_motor_dom"/>
</dbReference>
<accession>A0AAW1XCQ3</accession>
<dbReference type="PRINTS" id="PR00380">
    <property type="entry name" value="KINESINHEAVY"/>
</dbReference>
<dbReference type="EMBL" id="JBEDUW010000004">
    <property type="protein sequence ID" value="KAK9934422.1"/>
    <property type="molecule type" value="Genomic_DNA"/>
</dbReference>
<sequence length="164" mass="18343">MAPLTLSQRRRGEPLEDTNSSPEEVNSAAYYEDLKDCIKWHLRVEKDNLLQVESLQNLLNAAEKKCADTGRNTEQEVQGVLNLIDLAGSDRLPRIGATGDRLKEAQAINQSLSFLRYVIHALANKEGHVPFGNSKLTRLLQPCLGRDSKTLMFVNFSPDSTYIS</sequence>
<dbReference type="PROSITE" id="PS50067">
    <property type="entry name" value="KINESIN_MOTOR_2"/>
    <property type="match status" value="1"/>
</dbReference>
<organism evidence="8 9">
    <name type="scientific">Rubus argutus</name>
    <name type="common">Southern blackberry</name>
    <dbReference type="NCBI Taxonomy" id="59490"/>
    <lineage>
        <taxon>Eukaryota</taxon>
        <taxon>Viridiplantae</taxon>
        <taxon>Streptophyta</taxon>
        <taxon>Embryophyta</taxon>
        <taxon>Tracheophyta</taxon>
        <taxon>Spermatophyta</taxon>
        <taxon>Magnoliopsida</taxon>
        <taxon>eudicotyledons</taxon>
        <taxon>Gunneridae</taxon>
        <taxon>Pentapetalae</taxon>
        <taxon>rosids</taxon>
        <taxon>fabids</taxon>
        <taxon>Rosales</taxon>
        <taxon>Rosaceae</taxon>
        <taxon>Rosoideae</taxon>
        <taxon>Rosoideae incertae sedis</taxon>
        <taxon>Rubus</taxon>
    </lineage>
</organism>
<comment type="caution">
    <text evidence="5">Lacks conserved residue(s) required for the propagation of feature annotation.</text>
</comment>
<evidence type="ECO:0000313" key="9">
    <source>
        <dbReference type="Proteomes" id="UP001457282"/>
    </source>
</evidence>
<dbReference type="GO" id="GO:0005874">
    <property type="term" value="C:microtubule"/>
    <property type="evidence" value="ECO:0007669"/>
    <property type="project" value="UniProtKB-KW"/>
</dbReference>
<feature type="domain" description="Kinesin motor" evidence="7">
    <location>
        <begin position="1"/>
        <end position="164"/>
    </location>
</feature>
<keyword evidence="3" id="KW-0067">ATP-binding</keyword>
<keyword evidence="9" id="KW-1185">Reference proteome</keyword>
<dbReference type="Pfam" id="PF00225">
    <property type="entry name" value="Kinesin"/>
    <property type="match status" value="1"/>
</dbReference>
<gene>
    <name evidence="8" type="ORF">M0R45_021567</name>
</gene>
<proteinExistence type="inferred from homology"/>
<protein>
    <recommendedName>
        <fullName evidence="7">Kinesin motor domain-containing protein</fullName>
    </recommendedName>
</protein>
<comment type="similarity">
    <text evidence="5">Belongs to the TRAFAC class myosin-kinesin ATPase superfamily. Kinesin family.</text>
</comment>
<evidence type="ECO:0000256" key="1">
    <source>
        <dbReference type="ARBA" id="ARBA00022701"/>
    </source>
</evidence>
<dbReference type="SMART" id="SM00129">
    <property type="entry name" value="KISc"/>
    <property type="match status" value="1"/>
</dbReference>
<evidence type="ECO:0000256" key="2">
    <source>
        <dbReference type="ARBA" id="ARBA00022741"/>
    </source>
</evidence>
<keyword evidence="2" id="KW-0547">Nucleotide-binding</keyword>
<dbReference type="PANTHER" id="PTHR47972">
    <property type="entry name" value="KINESIN-LIKE PROTEIN KLP-3"/>
    <property type="match status" value="1"/>
</dbReference>
<evidence type="ECO:0000256" key="5">
    <source>
        <dbReference type="PROSITE-ProRule" id="PRU00283"/>
    </source>
</evidence>
<dbReference type="GO" id="GO:0005524">
    <property type="term" value="F:ATP binding"/>
    <property type="evidence" value="ECO:0007669"/>
    <property type="project" value="UniProtKB-KW"/>
</dbReference>
<reference evidence="8 9" key="1">
    <citation type="journal article" date="2023" name="G3 (Bethesda)">
        <title>A chromosome-length genome assembly and annotation of blackberry (Rubus argutus, cv. 'Hillquist').</title>
        <authorList>
            <person name="Bruna T."/>
            <person name="Aryal R."/>
            <person name="Dudchenko O."/>
            <person name="Sargent D.J."/>
            <person name="Mead D."/>
            <person name="Buti M."/>
            <person name="Cavallini A."/>
            <person name="Hytonen T."/>
            <person name="Andres J."/>
            <person name="Pham M."/>
            <person name="Weisz D."/>
            <person name="Mascagni F."/>
            <person name="Usai G."/>
            <person name="Natali L."/>
            <person name="Bassil N."/>
            <person name="Fernandez G.E."/>
            <person name="Lomsadze A."/>
            <person name="Armour M."/>
            <person name="Olukolu B."/>
            <person name="Poorten T."/>
            <person name="Britton C."/>
            <person name="Davik J."/>
            <person name="Ashrafi H."/>
            <person name="Aiden E.L."/>
            <person name="Borodovsky M."/>
            <person name="Worthington M."/>
        </authorList>
    </citation>
    <scope>NUCLEOTIDE SEQUENCE [LARGE SCALE GENOMIC DNA]</scope>
    <source>
        <strain evidence="8">PI 553951</strain>
    </source>
</reference>
<dbReference type="PANTHER" id="PTHR47972:SF45">
    <property type="entry name" value="PROTEIN CLARET SEGREGATIONAL"/>
    <property type="match status" value="1"/>
</dbReference>
<dbReference type="SUPFAM" id="SSF52540">
    <property type="entry name" value="P-loop containing nucleoside triphosphate hydrolases"/>
    <property type="match status" value="1"/>
</dbReference>
<evidence type="ECO:0000259" key="7">
    <source>
        <dbReference type="PROSITE" id="PS50067"/>
    </source>
</evidence>